<dbReference type="AlphaFoldDB" id="A0A936NCD0"/>
<dbReference type="Proteomes" id="UP000727993">
    <property type="component" value="Unassembled WGS sequence"/>
</dbReference>
<accession>A0A936NCD0</accession>
<sequence length="160" mass="16917">MRVEANQAMARAFEQVDLIIAASNPGPAFAAEASMSSTENNLIEKAKSSTAAKGAFRAALFGTRLASTFAPKLPSTLLDQVSERFPEMVNMGALTIISNIYGNPAVSIPAGTVRGLPVGMQVLARHHEDPLLFDVALAVERERPWPMVAPAVSDAAAVRS</sequence>
<evidence type="ECO:0000259" key="1">
    <source>
        <dbReference type="Pfam" id="PF01425"/>
    </source>
</evidence>
<name>A0A936NCD0_9ACTN</name>
<comment type="caution">
    <text evidence="2">The sequence shown here is derived from an EMBL/GenBank/DDBJ whole genome shotgun (WGS) entry which is preliminary data.</text>
</comment>
<dbReference type="SUPFAM" id="SSF75304">
    <property type="entry name" value="Amidase signature (AS) enzymes"/>
    <property type="match status" value="1"/>
</dbReference>
<dbReference type="Gene3D" id="3.90.1300.10">
    <property type="entry name" value="Amidase signature (AS) domain"/>
    <property type="match status" value="1"/>
</dbReference>
<dbReference type="InterPro" id="IPR023631">
    <property type="entry name" value="Amidase_dom"/>
</dbReference>
<reference evidence="2 3" key="1">
    <citation type="submission" date="2020-10" db="EMBL/GenBank/DDBJ databases">
        <title>Connecting structure to function with the recovery of over 1000 high-quality activated sludge metagenome-assembled genomes encoding full-length rRNA genes using long-read sequencing.</title>
        <authorList>
            <person name="Singleton C.M."/>
            <person name="Petriglieri F."/>
            <person name="Kristensen J.M."/>
            <person name="Kirkegaard R.H."/>
            <person name="Michaelsen T.Y."/>
            <person name="Andersen M.H."/>
            <person name="Karst S.M."/>
            <person name="Dueholm M.S."/>
            <person name="Nielsen P.H."/>
            <person name="Albertsen M."/>
        </authorList>
    </citation>
    <scope>NUCLEOTIDE SEQUENCE [LARGE SCALE GENOMIC DNA]</scope>
    <source>
        <strain evidence="2">Lyne_18-Q3-R50-59_MAXAC.006</strain>
    </source>
</reference>
<evidence type="ECO:0000313" key="2">
    <source>
        <dbReference type="EMBL" id="MBK9297722.1"/>
    </source>
</evidence>
<dbReference type="Pfam" id="PF01425">
    <property type="entry name" value="Amidase"/>
    <property type="match status" value="1"/>
</dbReference>
<dbReference type="InterPro" id="IPR036928">
    <property type="entry name" value="AS_sf"/>
</dbReference>
<organism evidence="2 3">
    <name type="scientific">Candidatus Neomicrothrix subdominans</name>
    <dbReference type="NCBI Taxonomy" id="2954438"/>
    <lineage>
        <taxon>Bacteria</taxon>
        <taxon>Bacillati</taxon>
        <taxon>Actinomycetota</taxon>
        <taxon>Acidimicrobiia</taxon>
        <taxon>Acidimicrobiales</taxon>
        <taxon>Microthrixaceae</taxon>
        <taxon>Candidatus Neomicrothrix</taxon>
    </lineage>
</organism>
<proteinExistence type="predicted"/>
<gene>
    <name evidence="2" type="ORF">IPN02_13015</name>
</gene>
<feature type="domain" description="Amidase" evidence="1">
    <location>
        <begin position="83"/>
        <end position="132"/>
    </location>
</feature>
<protein>
    <recommendedName>
        <fullName evidence="1">Amidase domain-containing protein</fullName>
    </recommendedName>
</protein>
<dbReference type="EMBL" id="JADJZA010000007">
    <property type="protein sequence ID" value="MBK9297722.1"/>
    <property type="molecule type" value="Genomic_DNA"/>
</dbReference>
<evidence type="ECO:0000313" key="3">
    <source>
        <dbReference type="Proteomes" id="UP000727993"/>
    </source>
</evidence>